<dbReference type="GO" id="GO:0009252">
    <property type="term" value="P:peptidoglycan biosynthetic process"/>
    <property type="evidence" value="ECO:0007669"/>
    <property type="project" value="UniProtKB-UniRule"/>
</dbReference>
<evidence type="ECO:0000256" key="4">
    <source>
        <dbReference type="ARBA" id="ARBA00022741"/>
    </source>
</evidence>
<dbReference type="GO" id="GO:0008766">
    <property type="term" value="F:UDP-N-acetylmuramoylalanyl-D-glutamyl-2,6-diaminopimelate-D-alanyl-D-alanine ligase activity"/>
    <property type="evidence" value="ECO:0007669"/>
    <property type="project" value="RHEA"/>
</dbReference>
<evidence type="ECO:0000256" key="6">
    <source>
        <dbReference type="ARBA" id="ARBA00022960"/>
    </source>
</evidence>
<keyword evidence="9 10" id="KW-0961">Cell wall biogenesis/degradation</keyword>
<dbReference type="InterPro" id="IPR051046">
    <property type="entry name" value="MurCDEF_CellWall_CoF430Synth"/>
</dbReference>
<evidence type="ECO:0000256" key="1">
    <source>
        <dbReference type="ARBA" id="ARBA00022490"/>
    </source>
</evidence>
<dbReference type="Pfam" id="PF02875">
    <property type="entry name" value="Mur_ligase_C"/>
    <property type="match status" value="1"/>
</dbReference>
<keyword evidence="8 10" id="KW-0131">Cell cycle</keyword>
<dbReference type="GO" id="GO:0051301">
    <property type="term" value="P:cell division"/>
    <property type="evidence" value="ECO:0007669"/>
    <property type="project" value="UniProtKB-KW"/>
</dbReference>
<organism evidence="15 16">
    <name type="scientific">Candidatus Ghiorseimicrobium undicola</name>
    <dbReference type="NCBI Taxonomy" id="1974746"/>
    <lineage>
        <taxon>Bacteria</taxon>
        <taxon>Pseudomonadati</taxon>
        <taxon>Candidatus Omnitrophota</taxon>
        <taxon>Candidatus Ghiorseimicrobium</taxon>
    </lineage>
</organism>
<comment type="subcellular location">
    <subcellularLocation>
        <location evidence="10 11">Cytoplasm</location>
    </subcellularLocation>
</comment>
<dbReference type="NCBIfam" id="TIGR01143">
    <property type="entry name" value="murF"/>
    <property type="match status" value="1"/>
</dbReference>
<reference evidence="15 16" key="1">
    <citation type="submission" date="2017-09" db="EMBL/GenBank/DDBJ databases">
        <title>Depth-based differentiation of microbial function through sediment-hosted aquifers and enrichment of novel symbionts in the deep terrestrial subsurface.</title>
        <authorList>
            <person name="Probst A.J."/>
            <person name="Ladd B."/>
            <person name="Jarett J.K."/>
            <person name="Geller-Mcgrath D.E."/>
            <person name="Sieber C.M."/>
            <person name="Emerson J.B."/>
            <person name="Anantharaman K."/>
            <person name="Thomas B.C."/>
            <person name="Malmstrom R."/>
            <person name="Stieglmeier M."/>
            <person name="Klingl A."/>
            <person name="Woyke T."/>
            <person name="Ryan C.M."/>
            <person name="Banfield J.F."/>
        </authorList>
    </citation>
    <scope>NUCLEOTIDE SEQUENCE [LARGE SCALE GENOMIC DNA]</scope>
    <source>
        <strain evidence="15">CG11_big_fil_rev_8_21_14_0_20_42_13</strain>
    </source>
</reference>
<dbReference type="InterPro" id="IPR035911">
    <property type="entry name" value="MurE/MurF_N"/>
</dbReference>
<comment type="similarity">
    <text evidence="10">Belongs to the MurCDEF family. MurF subfamily.</text>
</comment>
<keyword evidence="4 10" id="KW-0547">Nucleotide-binding</keyword>
<proteinExistence type="inferred from homology"/>
<dbReference type="UniPathway" id="UPA00219"/>
<evidence type="ECO:0000313" key="15">
    <source>
        <dbReference type="EMBL" id="PIQ88277.1"/>
    </source>
</evidence>
<evidence type="ECO:0000256" key="3">
    <source>
        <dbReference type="ARBA" id="ARBA00022618"/>
    </source>
</evidence>
<dbReference type="InterPro" id="IPR013221">
    <property type="entry name" value="Mur_ligase_cen"/>
</dbReference>
<dbReference type="InterPro" id="IPR000713">
    <property type="entry name" value="Mur_ligase_N"/>
</dbReference>
<evidence type="ECO:0000256" key="11">
    <source>
        <dbReference type="RuleBase" id="RU004136"/>
    </source>
</evidence>
<comment type="pathway">
    <text evidence="10 11">Cell wall biogenesis; peptidoglycan biosynthesis.</text>
</comment>
<dbReference type="EC" id="6.3.2.10" evidence="10 11"/>
<evidence type="ECO:0000256" key="8">
    <source>
        <dbReference type="ARBA" id="ARBA00023306"/>
    </source>
</evidence>
<keyword evidence="5 10" id="KW-0067">ATP-binding</keyword>
<protein>
    <recommendedName>
        <fullName evidence="10 11">UDP-N-acetylmuramoyl-tripeptide--D-alanyl-D-alanine ligase</fullName>
        <ecNumber evidence="10 11">6.3.2.10</ecNumber>
    </recommendedName>
    <alternativeName>
        <fullName evidence="10">D-alanyl-D-alanine-adding enzyme</fullName>
    </alternativeName>
</protein>
<dbReference type="GO" id="GO:0047480">
    <property type="term" value="F:UDP-N-acetylmuramoyl-tripeptide-D-alanyl-D-alanine ligase activity"/>
    <property type="evidence" value="ECO:0007669"/>
    <property type="project" value="UniProtKB-UniRule"/>
</dbReference>
<comment type="function">
    <text evidence="10 11">Involved in cell wall formation. Catalyzes the final step in the synthesis of UDP-N-acetylmuramoyl-pentapeptide, the precursor of murein.</text>
</comment>
<dbReference type="Gene3D" id="3.40.1390.10">
    <property type="entry name" value="MurE/MurF, N-terminal domain"/>
    <property type="match status" value="1"/>
</dbReference>
<dbReference type="AlphaFoldDB" id="A0A2H0LVA6"/>
<dbReference type="GO" id="GO:0005737">
    <property type="term" value="C:cytoplasm"/>
    <property type="evidence" value="ECO:0007669"/>
    <property type="project" value="UniProtKB-SubCell"/>
</dbReference>
<dbReference type="InterPro" id="IPR004101">
    <property type="entry name" value="Mur_ligase_C"/>
</dbReference>
<gene>
    <name evidence="10" type="primary">murF</name>
    <name evidence="15" type="ORF">COV72_09190</name>
</gene>
<keyword evidence="6 10" id="KW-0133">Cell shape</keyword>
<keyword evidence="7 10" id="KW-0573">Peptidoglycan synthesis</keyword>
<dbReference type="SUPFAM" id="SSF53244">
    <property type="entry name" value="MurD-like peptide ligases, peptide-binding domain"/>
    <property type="match status" value="1"/>
</dbReference>
<dbReference type="Proteomes" id="UP000229641">
    <property type="component" value="Unassembled WGS sequence"/>
</dbReference>
<dbReference type="PANTHER" id="PTHR43024">
    <property type="entry name" value="UDP-N-ACETYLMURAMOYL-TRIPEPTIDE--D-ALANYL-D-ALANINE LIGASE"/>
    <property type="match status" value="1"/>
</dbReference>
<dbReference type="InterPro" id="IPR005863">
    <property type="entry name" value="UDP-N-AcMur_synth"/>
</dbReference>
<keyword evidence="3 10" id="KW-0132">Cell division</keyword>
<evidence type="ECO:0000259" key="13">
    <source>
        <dbReference type="Pfam" id="PF02875"/>
    </source>
</evidence>
<dbReference type="Gene3D" id="3.90.190.20">
    <property type="entry name" value="Mur ligase, C-terminal domain"/>
    <property type="match status" value="1"/>
</dbReference>
<evidence type="ECO:0000259" key="12">
    <source>
        <dbReference type="Pfam" id="PF01225"/>
    </source>
</evidence>
<keyword evidence="1 10" id="KW-0963">Cytoplasm</keyword>
<evidence type="ECO:0000256" key="5">
    <source>
        <dbReference type="ARBA" id="ARBA00022840"/>
    </source>
</evidence>
<feature type="domain" description="Mur ligase C-terminal" evidence="13">
    <location>
        <begin position="374"/>
        <end position="498"/>
    </location>
</feature>
<dbReference type="EMBL" id="PCWA01000111">
    <property type="protein sequence ID" value="PIQ88277.1"/>
    <property type="molecule type" value="Genomic_DNA"/>
</dbReference>
<evidence type="ECO:0000259" key="14">
    <source>
        <dbReference type="Pfam" id="PF08245"/>
    </source>
</evidence>
<dbReference type="Pfam" id="PF08245">
    <property type="entry name" value="Mur_ligase_M"/>
    <property type="match status" value="1"/>
</dbReference>
<feature type="domain" description="Mur ligase N-terminal catalytic" evidence="12">
    <location>
        <begin position="51"/>
        <end position="98"/>
    </location>
</feature>
<sequence length="509" mass="56359">MKSRYLLNNAEAKRRLPKDGLPPLGFSVEEVIKATGGKLISGEANIFALHVSSDTRSIKEGELFISIRGKKFDGHGFIADAIKKGARIIIVDNKFRFSVRNGYLRISGSKTACDCGKVSFVMVEDTVKALMDIAQFHRARLIHIPIIGVTGSCGKTTTKDMIYELLSTKYNVLKNEGTFNNFIGVSHTILKLNKGIDMAVLEMGTSSPGEIKKLSNVIRPNVGVITNIGPSHLAFFKTLNNILGEKYELVNNLQSPRLAILNTDDVLINNRAKNEEKALIFTVGINDKNYFSSAQTFSKRRPGLEKRDFSASNVRIKSGVIDFTLNNKQQLRINMLGLHNIYNALSAVACAVVFGISPRQIKKRMPDFILPSTRINFKRIKGYNIIDDTYNSNPLSLEWAIDALKNFSIKGKKIFVMGDMLELGEKSILLHRQMAKKITESGVNTLITVGRFSTYTADAVSARQEGVKVYSCGSNLEARGILSGIIRSDDLILVKGSRAMQMEKIIEGL</sequence>
<evidence type="ECO:0000256" key="9">
    <source>
        <dbReference type="ARBA" id="ARBA00023316"/>
    </source>
</evidence>
<evidence type="ECO:0000256" key="2">
    <source>
        <dbReference type="ARBA" id="ARBA00022598"/>
    </source>
</evidence>
<dbReference type="SUPFAM" id="SSF53623">
    <property type="entry name" value="MurD-like peptide ligases, catalytic domain"/>
    <property type="match status" value="1"/>
</dbReference>
<feature type="domain" description="Mur ligase central" evidence="14">
    <location>
        <begin position="149"/>
        <end position="351"/>
    </location>
</feature>
<feature type="binding site" evidence="10">
    <location>
        <begin position="151"/>
        <end position="157"/>
    </location>
    <ligand>
        <name>ATP</name>
        <dbReference type="ChEBI" id="CHEBI:30616"/>
    </ligand>
</feature>
<evidence type="ECO:0000256" key="10">
    <source>
        <dbReference type="HAMAP-Rule" id="MF_02019"/>
    </source>
</evidence>
<accession>A0A2H0LVA6</accession>
<dbReference type="GO" id="GO:0071555">
    <property type="term" value="P:cell wall organization"/>
    <property type="evidence" value="ECO:0007669"/>
    <property type="project" value="UniProtKB-KW"/>
</dbReference>
<dbReference type="SUPFAM" id="SSF63418">
    <property type="entry name" value="MurE/MurF N-terminal domain"/>
    <property type="match status" value="1"/>
</dbReference>
<dbReference type="HAMAP" id="MF_02019">
    <property type="entry name" value="MurF"/>
    <property type="match status" value="1"/>
</dbReference>
<dbReference type="Pfam" id="PF01225">
    <property type="entry name" value="Mur_ligase"/>
    <property type="match status" value="1"/>
</dbReference>
<comment type="caution">
    <text evidence="15">The sequence shown here is derived from an EMBL/GenBank/DDBJ whole genome shotgun (WGS) entry which is preliminary data.</text>
</comment>
<dbReference type="GO" id="GO:0005524">
    <property type="term" value="F:ATP binding"/>
    <property type="evidence" value="ECO:0007669"/>
    <property type="project" value="UniProtKB-UniRule"/>
</dbReference>
<name>A0A2H0LVA6_9BACT</name>
<dbReference type="GO" id="GO:0008360">
    <property type="term" value="P:regulation of cell shape"/>
    <property type="evidence" value="ECO:0007669"/>
    <property type="project" value="UniProtKB-KW"/>
</dbReference>
<comment type="catalytic activity">
    <reaction evidence="10 11">
        <text>D-alanyl-D-alanine + UDP-N-acetyl-alpha-D-muramoyl-L-alanyl-gamma-D-glutamyl-meso-2,6-diaminopimelate + ATP = UDP-N-acetyl-alpha-D-muramoyl-L-alanyl-gamma-D-glutamyl-meso-2,6-diaminopimeloyl-D-alanyl-D-alanine + ADP + phosphate + H(+)</text>
        <dbReference type="Rhea" id="RHEA:28374"/>
        <dbReference type="ChEBI" id="CHEBI:15378"/>
        <dbReference type="ChEBI" id="CHEBI:30616"/>
        <dbReference type="ChEBI" id="CHEBI:43474"/>
        <dbReference type="ChEBI" id="CHEBI:57822"/>
        <dbReference type="ChEBI" id="CHEBI:61386"/>
        <dbReference type="ChEBI" id="CHEBI:83905"/>
        <dbReference type="ChEBI" id="CHEBI:456216"/>
        <dbReference type="EC" id="6.3.2.10"/>
    </reaction>
</comment>
<dbReference type="PANTHER" id="PTHR43024:SF1">
    <property type="entry name" value="UDP-N-ACETYLMURAMOYL-TRIPEPTIDE--D-ALANYL-D-ALANINE LIGASE"/>
    <property type="match status" value="1"/>
</dbReference>
<dbReference type="InterPro" id="IPR036565">
    <property type="entry name" value="Mur-like_cat_sf"/>
</dbReference>
<evidence type="ECO:0000256" key="7">
    <source>
        <dbReference type="ARBA" id="ARBA00022984"/>
    </source>
</evidence>
<dbReference type="Gene3D" id="3.40.1190.10">
    <property type="entry name" value="Mur-like, catalytic domain"/>
    <property type="match status" value="1"/>
</dbReference>
<evidence type="ECO:0000313" key="16">
    <source>
        <dbReference type="Proteomes" id="UP000229641"/>
    </source>
</evidence>
<keyword evidence="2 10" id="KW-0436">Ligase</keyword>
<dbReference type="InterPro" id="IPR036615">
    <property type="entry name" value="Mur_ligase_C_dom_sf"/>
</dbReference>